<sequence length="123" mass="13430">MEALMTVETHIAARSSGIVAALVHGLETEFGRGAGEALARRFLDAEEVDFCWDARVRERWLGAFEGAELDGIELDRVAVLGVLDRRWFVAGIIVDGEGQAQGMIARRAFGGRRAAERAFANAR</sequence>
<keyword evidence="2" id="KW-1185">Reference proteome</keyword>
<gene>
    <name evidence="1" type="ORF">K7G82_12935</name>
</gene>
<protein>
    <submittedName>
        <fullName evidence="1">Uncharacterized protein</fullName>
    </submittedName>
</protein>
<name>A0ABS7PPQ3_9SPHN</name>
<dbReference type="Proteomes" id="UP000706039">
    <property type="component" value="Unassembled WGS sequence"/>
</dbReference>
<evidence type="ECO:0000313" key="2">
    <source>
        <dbReference type="Proteomes" id="UP000706039"/>
    </source>
</evidence>
<reference evidence="1 2" key="1">
    <citation type="submission" date="2021-08" db="EMBL/GenBank/DDBJ databases">
        <authorList>
            <person name="Tuo L."/>
        </authorList>
    </citation>
    <scope>NUCLEOTIDE SEQUENCE [LARGE SCALE GENOMIC DNA]</scope>
    <source>
        <strain evidence="1 2">JCM 31229</strain>
    </source>
</reference>
<evidence type="ECO:0000313" key="1">
    <source>
        <dbReference type="EMBL" id="MBY8823203.1"/>
    </source>
</evidence>
<organism evidence="1 2">
    <name type="scientific">Sphingomonas colocasiae</name>
    <dbReference type="NCBI Taxonomy" id="1848973"/>
    <lineage>
        <taxon>Bacteria</taxon>
        <taxon>Pseudomonadati</taxon>
        <taxon>Pseudomonadota</taxon>
        <taxon>Alphaproteobacteria</taxon>
        <taxon>Sphingomonadales</taxon>
        <taxon>Sphingomonadaceae</taxon>
        <taxon>Sphingomonas</taxon>
    </lineage>
</organism>
<accession>A0ABS7PPQ3</accession>
<proteinExistence type="predicted"/>
<dbReference type="EMBL" id="JAINVV010000005">
    <property type="protein sequence ID" value="MBY8823203.1"/>
    <property type="molecule type" value="Genomic_DNA"/>
</dbReference>
<comment type="caution">
    <text evidence="1">The sequence shown here is derived from an EMBL/GenBank/DDBJ whole genome shotgun (WGS) entry which is preliminary data.</text>
</comment>